<dbReference type="EMBL" id="BMEO01000003">
    <property type="protein sequence ID" value="GGF90665.1"/>
    <property type="molecule type" value="Genomic_DNA"/>
</dbReference>
<proteinExistence type="predicted"/>
<gene>
    <name evidence="1" type="ORF">GCM10011365_09710</name>
</gene>
<dbReference type="Pfam" id="PF07963">
    <property type="entry name" value="N_methyl"/>
    <property type="match status" value="1"/>
</dbReference>
<dbReference type="AlphaFoldDB" id="A0A917CKM9"/>
<organism evidence="1 2">
    <name type="scientific">Marinicella pacifica</name>
    <dbReference type="NCBI Taxonomy" id="1171543"/>
    <lineage>
        <taxon>Bacteria</taxon>
        <taxon>Pseudomonadati</taxon>
        <taxon>Pseudomonadota</taxon>
        <taxon>Gammaproteobacteria</taxon>
        <taxon>Lysobacterales</taxon>
        <taxon>Marinicellaceae</taxon>
        <taxon>Marinicella</taxon>
    </lineage>
</organism>
<sequence>MKHFKYKGFSLIELLVVIAIVAMLAAYAIPNYRQYVLESRRSEAQNRLLEVAGMFEKYYANTNRYPGGLTGGGNNLDLDSGYLTWENYQITAATGGGWTLTATAIGGQAQDSECPTINYNNLGQKTPLNCWQ</sequence>
<dbReference type="RefSeq" id="WP_188364563.1">
    <property type="nucleotide sequence ID" value="NZ_BAABJF010000017.1"/>
</dbReference>
<reference evidence="1" key="1">
    <citation type="journal article" date="2014" name="Int. J. Syst. Evol. Microbiol.">
        <title>Complete genome sequence of Corynebacterium casei LMG S-19264T (=DSM 44701T), isolated from a smear-ripened cheese.</title>
        <authorList>
            <consortium name="US DOE Joint Genome Institute (JGI-PGF)"/>
            <person name="Walter F."/>
            <person name="Albersmeier A."/>
            <person name="Kalinowski J."/>
            <person name="Ruckert C."/>
        </authorList>
    </citation>
    <scope>NUCLEOTIDE SEQUENCE</scope>
    <source>
        <strain evidence="1">CGMCC 1.12181</strain>
    </source>
</reference>
<dbReference type="Gene3D" id="3.30.700.10">
    <property type="entry name" value="Glycoprotein, Type 4 Pilin"/>
    <property type="match status" value="1"/>
</dbReference>
<accession>A0A917CKM9</accession>
<dbReference type="NCBIfam" id="TIGR02532">
    <property type="entry name" value="IV_pilin_GFxxxE"/>
    <property type="match status" value="1"/>
</dbReference>
<keyword evidence="2" id="KW-1185">Reference proteome</keyword>
<dbReference type="InterPro" id="IPR031982">
    <property type="entry name" value="PilE-like"/>
</dbReference>
<comment type="caution">
    <text evidence="1">The sequence shown here is derived from an EMBL/GenBank/DDBJ whole genome shotgun (WGS) entry which is preliminary data.</text>
</comment>
<dbReference type="PANTHER" id="PTHR30093:SF47">
    <property type="entry name" value="TYPE IV PILUS NON-CORE MINOR PILIN PILE"/>
    <property type="match status" value="1"/>
</dbReference>
<name>A0A917CKM9_9GAMM</name>
<evidence type="ECO:0008006" key="3">
    <source>
        <dbReference type="Google" id="ProtNLM"/>
    </source>
</evidence>
<dbReference type="GO" id="GO:0043683">
    <property type="term" value="P:type IV pilus assembly"/>
    <property type="evidence" value="ECO:0007669"/>
    <property type="project" value="InterPro"/>
</dbReference>
<protein>
    <recommendedName>
        <fullName evidence="3">Type IV pilus assembly protein PilE</fullName>
    </recommendedName>
</protein>
<dbReference type="InterPro" id="IPR045584">
    <property type="entry name" value="Pilin-like"/>
</dbReference>
<evidence type="ECO:0000313" key="2">
    <source>
        <dbReference type="Proteomes" id="UP000605253"/>
    </source>
</evidence>
<dbReference type="PANTHER" id="PTHR30093">
    <property type="entry name" value="GENERAL SECRETION PATHWAY PROTEIN G"/>
    <property type="match status" value="1"/>
</dbReference>
<dbReference type="Proteomes" id="UP000605253">
    <property type="component" value="Unassembled WGS sequence"/>
</dbReference>
<dbReference type="Pfam" id="PF16732">
    <property type="entry name" value="ComP_DUS"/>
    <property type="match status" value="1"/>
</dbReference>
<evidence type="ECO:0000313" key="1">
    <source>
        <dbReference type="EMBL" id="GGF90665.1"/>
    </source>
</evidence>
<reference evidence="1" key="2">
    <citation type="submission" date="2020-09" db="EMBL/GenBank/DDBJ databases">
        <authorList>
            <person name="Sun Q."/>
            <person name="Zhou Y."/>
        </authorList>
    </citation>
    <scope>NUCLEOTIDE SEQUENCE</scope>
    <source>
        <strain evidence="1">CGMCC 1.12181</strain>
    </source>
</reference>
<dbReference type="InterPro" id="IPR012902">
    <property type="entry name" value="N_methyl_site"/>
</dbReference>
<dbReference type="SUPFAM" id="SSF54523">
    <property type="entry name" value="Pili subunits"/>
    <property type="match status" value="1"/>
</dbReference>